<protein>
    <recommendedName>
        <fullName evidence="13">Odorant receptor</fullName>
    </recommendedName>
</protein>
<evidence type="ECO:0000256" key="3">
    <source>
        <dbReference type="ARBA" id="ARBA00022606"/>
    </source>
</evidence>
<evidence type="ECO:0000256" key="2">
    <source>
        <dbReference type="ARBA" id="ARBA00022475"/>
    </source>
</evidence>
<keyword evidence="9" id="KW-0807">Transducer</keyword>
<keyword evidence="6 10" id="KW-1133">Transmembrane helix</keyword>
<keyword evidence="7 10" id="KW-0472">Membrane</keyword>
<keyword evidence="8" id="KW-0675">Receptor</keyword>
<organism evidence="11 12">
    <name type="scientific">Nezara viridula</name>
    <name type="common">Southern green stink bug</name>
    <name type="synonym">Cimex viridulus</name>
    <dbReference type="NCBI Taxonomy" id="85310"/>
    <lineage>
        <taxon>Eukaryota</taxon>
        <taxon>Metazoa</taxon>
        <taxon>Ecdysozoa</taxon>
        <taxon>Arthropoda</taxon>
        <taxon>Hexapoda</taxon>
        <taxon>Insecta</taxon>
        <taxon>Pterygota</taxon>
        <taxon>Neoptera</taxon>
        <taxon>Paraneoptera</taxon>
        <taxon>Hemiptera</taxon>
        <taxon>Heteroptera</taxon>
        <taxon>Panheteroptera</taxon>
        <taxon>Pentatomomorpha</taxon>
        <taxon>Pentatomoidea</taxon>
        <taxon>Pentatomidae</taxon>
        <taxon>Pentatominae</taxon>
        <taxon>Nezara</taxon>
    </lineage>
</organism>
<evidence type="ECO:0008006" key="13">
    <source>
        <dbReference type="Google" id="ProtNLM"/>
    </source>
</evidence>
<reference evidence="11" key="1">
    <citation type="submission" date="2022-01" db="EMBL/GenBank/DDBJ databases">
        <authorList>
            <person name="King R."/>
        </authorList>
    </citation>
    <scope>NUCLEOTIDE SEQUENCE</scope>
</reference>
<dbReference type="Pfam" id="PF02949">
    <property type="entry name" value="7tm_6"/>
    <property type="match status" value="1"/>
</dbReference>
<dbReference type="GO" id="GO:0005886">
    <property type="term" value="C:plasma membrane"/>
    <property type="evidence" value="ECO:0007669"/>
    <property type="project" value="UniProtKB-SubCell"/>
</dbReference>
<keyword evidence="2" id="KW-1003">Cell membrane</keyword>
<evidence type="ECO:0000256" key="7">
    <source>
        <dbReference type="ARBA" id="ARBA00023136"/>
    </source>
</evidence>
<dbReference type="Proteomes" id="UP001152798">
    <property type="component" value="Chromosome 1"/>
</dbReference>
<dbReference type="GO" id="GO:0007165">
    <property type="term" value="P:signal transduction"/>
    <property type="evidence" value="ECO:0007669"/>
    <property type="project" value="UniProtKB-KW"/>
</dbReference>
<dbReference type="AlphaFoldDB" id="A0A9P0EDJ8"/>
<dbReference type="OrthoDB" id="6621117at2759"/>
<feature type="transmembrane region" description="Helical" evidence="10">
    <location>
        <begin position="38"/>
        <end position="66"/>
    </location>
</feature>
<accession>A0A9P0EDJ8</accession>
<evidence type="ECO:0000256" key="5">
    <source>
        <dbReference type="ARBA" id="ARBA00022725"/>
    </source>
</evidence>
<dbReference type="PANTHER" id="PTHR21137">
    <property type="entry name" value="ODORANT RECEPTOR"/>
    <property type="match status" value="1"/>
</dbReference>
<evidence type="ECO:0000256" key="6">
    <source>
        <dbReference type="ARBA" id="ARBA00022989"/>
    </source>
</evidence>
<comment type="subcellular location">
    <subcellularLocation>
        <location evidence="1">Cell membrane</location>
        <topology evidence="1">Multi-pass membrane protein</topology>
    </subcellularLocation>
</comment>
<dbReference type="GO" id="GO:0004984">
    <property type="term" value="F:olfactory receptor activity"/>
    <property type="evidence" value="ECO:0007669"/>
    <property type="project" value="InterPro"/>
</dbReference>
<dbReference type="EMBL" id="OV725077">
    <property type="protein sequence ID" value="CAH1391851.1"/>
    <property type="molecule type" value="Genomic_DNA"/>
</dbReference>
<name>A0A9P0EDJ8_NEZVI</name>
<dbReference type="InterPro" id="IPR004117">
    <property type="entry name" value="7tm6_olfct_rcpt"/>
</dbReference>
<dbReference type="GO" id="GO:0005549">
    <property type="term" value="F:odorant binding"/>
    <property type="evidence" value="ECO:0007669"/>
    <property type="project" value="InterPro"/>
</dbReference>
<evidence type="ECO:0000256" key="4">
    <source>
        <dbReference type="ARBA" id="ARBA00022692"/>
    </source>
</evidence>
<evidence type="ECO:0000256" key="1">
    <source>
        <dbReference type="ARBA" id="ARBA00004651"/>
    </source>
</evidence>
<keyword evidence="3" id="KW-0716">Sensory transduction</keyword>
<proteinExistence type="predicted"/>
<sequence length="138" mass="15571">MARDLQDMYSISILMHFVFTGGVLCMTAFVVANMVGGVVRVFLCGLFVFGLIVELMITCILGNLILYESDTLEAMIEGTHVYTMHSKIYKKWLRIILTKANVPTRLVAVSVFPLDIETFKSLMVTTYSFFTLLKTLKP</sequence>
<keyword evidence="5" id="KW-0552">Olfaction</keyword>
<evidence type="ECO:0000313" key="12">
    <source>
        <dbReference type="Proteomes" id="UP001152798"/>
    </source>
</evidence>
<dbReference type="PANTHER" id="PTHR21137:SF35">
    <property type="entry name" value="ODORANT RECEPTOR 19A-RELATED"/>
    <property type="match status" value="1"/>
</dbReference>
<keyword evidence="12" id="KW-1185">Reference proteome</keyword>
<feature type="transmembrane region" description="Helical" evidence="10">
    <location>
        <begin position="12"/>
        <end position="32"/>
    </location>
</feature>
<gene>
    <name evidence="11" type="ORF">NEZAVI_LOCUS2780</name>
</gene>
<evidence type="ECO:0000313" key="11">
    <source>
        <dbReference type="EMBL" id="CAH1391851.1"/>
    </source>
</evidence>
<evidence type="ECO:0000256" key="9">
    <source>
        <dbReference type="ARBA" id="ARBA00023224"/>
    </source>
</evidence>
<evidence type="ECO:0000256" key="8">
    <source>
        <dbReference type="ARBA" id="ARBA00023170"/>
    </source>
</evidence>
<evidence type="ECO:0000256" key="10">
    <source>
        <dbReference type="SAM" id="Phobius"/>
    </source>
</evidence>
<keyword evidence="4 10" id="KW-0812">Transmembrane</keyword>